<sequence length="124" mass="14413">MSVRRVRPILKRVFVDDVEERLIRENMAKFGMLRFSTYARRVLLFPTVPIIQVDLSTYEQVLYELRRIGNNVNQIAKAANQSKDVAPSQVEQLEGLVAELADKFRNELELKIKELENQYGSDKT</sequence>
<dbReference type="Proteomes" id="UP001270004">
    <property type="component" value="Unassembled WGS sequence"/>
</dbReference>
<protein>
    <submittedName>
        <fullName evidence="2">MobC family plasmid mobilization relaxosome protein</fullName>
    </submittedName>
</protein>
<evidence type="ECO:0000313" key="3">
    <source>
        <dbReference type="Proteomes" id="UP001270004"/>
    </source>
</evidence>
<proteinExistence type="predicted"/>
<comment type="caution">
    <text evidence="2">The sequence shown here is derived from an EMBL/GenBank/DDBJ whole genome shotgun (WGS) entry which is preliminary data.</text>
</comment>
<dbReference type="EMBL" id="JAWWZK010000011">
    <property type="protein sequence ID" value="MDX5038009.1"/>
    <property type="molecule type" value="Genomic_DNA"/>
</dbReference>
<reference evidence="2" key="1">
    <citation type="submission" date="2023-11" db="EMBL/GenBank/DDBJ databases">
        <title>Antimicrobial resistance in invasive Streptococcus suis isolated in Spain and the associated genetic mechanisms.</title>
        <authorList>
            <person name="Uruen C."/>
            <person name="Arenas J.A."/>
        </authorList>
    </citation>
    <scope>NUCLEOTIDE SEQUENCE</scope>
    <source>
        <strain evidence="2">Ss_70</strain>
    </source>
</reference>
<feature type="domain" description="Bacterial mobilisation" evidence="1">
    <location>
        <begin position="63"/>
        <end position="101"/>
    </location>
</feature>
<dbReference type="Pfam" id="PF05713">
    <property type="entry name" value="MobC"/>
    <property type="match status" value="1"/>
</dbReference>
<dbReference type="InterPro" id="IPR008687">
    <property type="entry name" value="MobC"/>
</dbReference>
<organism evidence="2 3">
    <name type="scientific">Streptococcus suis</name>
    <dbReference type="NCBI Taxonomy" id="1307"/>
    <lineage>
        <taxon>Bacteria</taxon>
        <taxon>Bacillati</taxon>
        <taxon>Bacillota</taxon>
        <taxon>Bacilli</taxon>
        <taxon>Lactobacillales</taxon>
        <taxon>Streptococcaceae</taxon>
        <taxon>Streptococcus</taxon>
    </lineage>
</organism>
<dbReference type="RefSeq" id="WP_172076991.1">
    <property type="nucleotide sequence ID" value="NZ_JAGFUW010000027.1"/>
</dbReference>
<evidence type="ECO:0000313" key="2">
    <source>
        <dbReference type="EMBL" id="MDX5038009.1"/>
    </source>
</evidence>
<gene>
    <name evidence="2" type="ORF">SHY70_06905</name>
</gene>
<name>A0AAW9DIJ2_STRSU</name>
<dbReference type="AlphaFoldDB" id="A0AAW9DIJ2"/>
<evidence type="ECO:0000259" key="1">
    <source>
        <dbReference type="Pfam" id="PF05713"/>
    </source>
</evidence>
<accession>A0AAW9DIJ2</accession>